<name>A0AAW1PMA8_9CHLO</name>
<accession>A0AAW1PMA8</accession>
<evidence type="ECO:0000313" key="3">
    <source>
        <dbReference type="Proteomes" id="UP001465755"/>
    </source>
</evidence>
<protein>
    <submittedName>
        <fullName evidence="2">Uncharacterized protein</fullName>
    </submittedName>
</protein>
<dbReference type="Proteomes" id="UP001465755">
    <property type="component" value="Unassembled WGS sequence"/>
</dbReference>
<evidence type="ECO:0000256" key="1">
    <source>
        <dbReference type="SAM" id="MobiDB-lite"/>
    </source>
</evidence>
<feature type="compositionally biased region" description="Polar residues" evidence="1">
    <location>
        <begin position="82"/>
        <end position="91"/>
    </location>
</feature>
<comment type="caution">
    <text evidence="2">The sequence shown here is derived from an EMBL/GenBank/DDBJ whole genome shotgun (WGS) entry which is preliminary data.</text>
</comment>
<evidence type="ECO:0000313" key="2">
    <source>
        <dbReference type="EMBL" id="KAK9809555.1"/>
    </source>
</evidence>
<dbReference type="AlphaFoldDB" id="A0AAW1PMA8"/>
<proteinExistence type="predicted"/>
<gene>
    <name evidence="2" type="ORF">WJX73_001296</name>
</gene>
<keyword evidence="3" id="KW-1185">Reference proteome</keyword>
<dbReference type="EMBL" id="JALJOQ010000018">
    <property type="protein sequence ID" value="KAK9809555.1"/>
    <property type="molecule type" value="Genomic_DNA"/>
</dbReference>
<feature type="region of interest" description="Disordered" evidence="1">
    <location>
        <begin position="67"/>
        <end position="91"/>
    </location>
</feature>
<reference evidence="2 3" key="1">
    <citation type="journal article" date="2024" name="Nat. Commun.">
        <title>Phylogenomics reveals the evolutionary origins of lichenization in chlorophyte algae.</title>
        <authorList>
            <person name="Puginier C."/>
            <person name="Libourel C."/>
            <person name="Otte J."/>
            <person name="Skaloud P."/>
            <person name="Haon M."/>
            <person name="Grisel S."/>
            <person name="Petersen M."/>
            <person name="Berrin J.G."/>
            <person name="Delaux P.M."/>
            <person name="Dal Grande F."/>
            <person name="Keller J."/>
        </authorList>
    </citation>
    <scope>NUCLEOTIDE SEQUENCE [LARGE SCALE GENOMIC DNA]</scope>
    <source>
        <strain evidence="2 3">SAG 2036</strain>
    </source>
</reference>
<organism evidence="2 3">
    <name type="scientific">Symbiochloris irregularis</name>
    <dbReference type="NCBI Taxonomy" id="706552"/>
    <lineage>
        <taxon>Eukaryota</taxon>
        <taxon>Viridiplantae</taxon>
        <taxon>Chlorophyta</taxon>
        <taxon>core chlorophytes</taxon>
        <taxon>Trebouxiophyceae</taxon>
        <taxon>Trebouxiales</taxon>
        <taxon>Trebouxiaceae</taxon>
        <taxon>Symbiochloris</taxon>
    </lineage>
</organism>
<sequence>MTAAPRSREDLGEIDELMATLQSITASKTDRHVMIPLEGGVGFRKGWLVQTDTCSVQLGDDHYIRGQTNISNSREASKPGSAKSSFEQTRA</sequence>